<gene>
    <name evidence="3" type="ORF">DEALK_17570</name>
</gene>
<dbReference type="Gene3D" id="2.40.10.10">
    <property type="entry name" value="Trypsin-like serine proteases"/>
    <property type="match status" value="2"/>
</dbReference>
<comment type="caution">
    <text evidence="3">The sequence shown here is derived from an EMBL/GenBank/DDBJ whole genome shotgun (WGS) entry which is preliminary data.</text>
</comment>
<dbReference type="InterPro" id="IPR001254">
    <property type="entry name" value="Trypsin_dom"/>
</dbReference>
<evidence type="ECO:0000256" key="1">
    <source>
        <dbReference type="SAM" id="SignalP"/>
    </source>
</evidence>
<keyword evidence="4" id="KW-1185">Reference proteome</keyword>
<feature type="signal peptide" evidence="1">
    <location>
        <begin position="1"/>
        <end position="27"/>
    </location>
</feature>
<dbReference type="PANTHER" id="PTHR24260">
    <property type="match status" value="1"/>
</dbReference>
<dbReference type="OrthoDB" id="157324at2"/>
<evidence type="ECO:0000259" key="2">
    <source>
        <dbReference type="PROSITE" id="PS50240"/>
    </source>
</evidence>
<proteinExistence type="predicted"/>
<dbReference type="PANTHER" id="PTHR24260:SF132">
    <property type="entry name" value="PEPTIDASE S1 DOMAIN-CONTAINING PROTEIN"/>
    <property type="match status" value="1"/>
</dbReference>
<dbReference type="GO" id="GO:0006508">
    <property type="term" value="P:proteolysis"/>
    <property type="evidence" value="ECO:0007669"/>
    <property type="project" value="InterPro"/>
</dbReference>
<reference evidence="3 4" key="1">
    <citation type="submission" date="2015-06" db="EMBL/GenBank/DDBJ databases">
        <title>Genome sequence of the organohalide-respiring Dehalogenimonas alkenigignens type strain (IP3-3T).</title>
        <authorList>
            <person name="Key T.A."/>
            <person name="Richmond D.P."/>
            <person name="Bowman K.S."/>
            <person name="Cho Y.-J."/>
            <person name="Chun J."/>
            <person name="da Costa M.S."/>
            <person name="Rainey F.A."/>
            <person name="Moe W.M."/>
        </authorList>
    </citation>
    <scope>NUCLEOTIDE SEQUENCE [LARGE SCALE GENOMIC DNA]</scope>
    <source>
        <strain evidence="3 4">IP3-3</strain>
    </source>
</reference>
<dbReference type="GO" id="GO:0004252">
    <property type="term" value="F:serine-type endopeptidase activity"/>
    <property type="evidence" value="ECO:0007669"/>
    <property type="project" value="InterPro"/>
</dbReference>
<dbReference type="STRING" id="1217799.DEALK_17570"/>
<dbReference type="SMART" id="SM00020">
    <property type="entry name" value="Tryp_SPc"/>
    <property type="match status" value="1"/>
</dbReference>
<dbReference type="InterPro" id="IPR033116">
    <property type="entry name" value="TRYPSIN_SER"/>
</dbReference>
<dbReference type="InterPro" id="IPR043504">
    <property type="entry name" value="Peptidase_S1_PA_chymotrypsin"/>
</dbReference>
<dbReference type="EMBL" id="LFDV01000002">
    <property type="protein sequence ID" value="KTB48910.1"/>
    <property type="molecule type" value="Genomic_DNA"/>
</dbReference>
<dbReference type="Proteomes" id="UP000053947">
    <property type="component" value="Unassembled WGS sequence"/>
</dbReference>
<name>A0A0W0GK43_9CHLR</name>
<evidence type="ECO:0000313" key="4">
    <source>
        <dbReference type="Proteomes" id="UP000053947"/>
    </source>
</evidence>
<dbReference type="RefSeq" id="WP_058439829.1">
    <property type="nucleotide sequence ID" value="NZ_KQ758903.1"/>
</dbReference>
<dbReference type="Pfam" id="PF00089">
    <property type="entry name" value="Trypsin"/>
    <property type="match status" value="1"/>
</dbReference>
<evidence type="ECO:0000313" key="3">
    <source>
        <dbReference type="EMBL" id="KTB48910.1"/>
    </source>
</evidence>
<dbReference type="SUPFAM" id="SSF50494">
    <property type="entry name" value="Trypsin-like serine proteases"/>
    <property type="match status" value="1"/>
</dbReference>
<dbReference type="SMR" id="A0A0W0GK43"/>
<dbReference type="InterPro" id="IPR051333">
    <property type="entry name" value="CLIP_Serine_Protease"/>
</dbReference>
<feature type="domain" description="Peptidase S1" evidence="2">
    <location>
        <begin position="23"/>
        <end position="276"/>
    </location>
</feature>
<keyword evidence="1" id="KW-0732">Signal</keyword>
<dbReference type="PROSITE" id="PS00135">
    <property type="entry name" value="TRYPSIN_SER"/>
    <property type="match status" value="1"/>
</dbReference>
<dbReference type="AlphaFoldDB" id="A0A0W0GK43"/>
<organism evidence="3 4">
    <name type="scientific">Dehalogenimonas alkenigignens</name>
    <dbReference type="NCBI Taxonomy" id="1217799"/>
    <lineage>
        <taxon>Bacteria</taxon>
        <taxon>Bacillati</taxon>
        <taxon>Chloroflexota</taxon>
        <taxon>Dehalococcoidia</taxon>
        <taxon>Dehalococcoidales</taxon>
        <taxon>Dehalococcoidaceae</taxon>
        <taxon>Dehalogenimonas</taxon>
    </lineage>
</organism>
<dbReference type="PROSITE" id="PS50240">
    <property type="entry name" value="TRYPSIN_DOM"/>
    <property type="match status" value="1"/>
</dbReference>
<feature type="chain" id="PRO_5006902694" evidence="1">
    <location>
        <begin position="28"/>
        <end position="279"/>
    </location>
</feature>
<dbReference type="InterPro" id="IPR009003">
    <property type="entry name" value="Peptidase_S1_PA"/>
</dbReference>
<accession>A0A0W0GK43</accession>
<protein>
    <submittedName>
        <fullName evidence="3">Trypsin</fullName>
    </submittedName>
</protein>
<sequence>MNKIAARFASVIIGVFLFMSSAIPAGAIQNGEFDFNEHPYVCLVVFYDQAGRPLWRTTGSLLSPTVVLTAGHGTSGTSTARVWFLNRITAGSGYPNGGGINAYAGVPRTIEGYSSQNSGGLPRFDYHDVGLVILNSPVPARVVSQYAALPAEGLIDTLPMMSAVDLVGYGVTSQEKGKGIAPADSWLWDRQRNSAPASLVTSNGVLNSEFLKITANPAKNRGGATFGDSGGPVLFAGTNVILGINSFVTNPNCDGVTYAQRLDLPDILDWIHEFLDPSG</sequence>